<evidence type="ECO:0000256" key="1">
    <source>
        <dbReference type="SAM" id="MobiDB-lite"/>
    </source>
</evidence>
<gene>
    <name evidence="2" type="ORF">STAS_15633</name>
</gene>
<dbReference type="EMBL" id="BKCP01005572">
    <property type="protein sequence ID" value="GER39066.1"/>
    <property type="molecule type" value="Genomic_DNA"/>
</dbReference>
<organism evidence="2 3">
    <name type="scientific">Striga asiatica</name>
    <name type="common">Asiatic witchweed</name>
    <name type="synonym">Buchnera asiatica</name>
    <dbReference type="NCBI Taxonomy" id="4170"/>
    <lineage>
        <taxon>Eukaryota</taxon>
        <taxon>Viridiplantae</taxon>
        <taxon>Streptophyta</taxon>
        <taxon>Embryophyta</taxon>
        <taxon>Tracheophyta</taxon>
        <taxon>Spermatophyta</taxon>
        <taxon>Magnoliopsida</taxon>
        <taxon>eudicotyledons</taxon>
        <taxon>Gunneridae</taxon>
        <taxon>Pentapetalae</taxon>
        <taxon>asterids</taxon>
        <taxon>lamiids</taxon>
        <taxon>Lamiales</taxon>
        <taxon>Orobanchaceae</taxon>
        <taxon>Buchnereae</taxon>
        <taxon>Striga</taxon>
    </lineage>
</organism>
<sequence>MKPLRAKIITNRDFKLAPGEQFTPEEEKPNPNQQLRKLQKQGGRKIIMNIELQYMNHEFDVEWRTAPHLTNPLDDCLLSLSLLLGELSQANLQVRKTNG</sequence>
<keyword evidence="3" id="KW-1185">Reference proteome</keyword>
<evidence type="ECO:0000313" key="3">
    <source>
        <dbReference type="Proteomes" id="UP000325081"/>
    </source>
</evidence>
<feature type="region of interest" description="Disordered" evidence="1">
    <location>
        <begin position="16"/>
        <end position="40"/>
    </location>
</feature>
<evidence type="ECO:0000313" key="2">
    <source>
        <dbReference type="EMBL" id="GER39066.1"/>
    </source>
</evidence>
<proteinExistence type="predicted"/>
<dbReference type="AlphaFoldDB" id="A0A5A7Q2H3"/>
<dbReference type="OrthoDB" id="1938839at2759"/>
<comment type="caution">
    <text evidence="2">The sequence shown here is derived from an EMBL/GenBank/DDBJ whole genome shotgun (WGS) entry which is preliminary data.</text>
</comment>
<accession>A0A5A7Q2H3</accession>
<reference evidence="3" key="1">
    <citation type="journal article" date="2019" name="Curr. Biol.">
        <title>Genome Sequence of Striga asiatica Provides Insight into the Evolution of Plant Parasitism.</title>
        <authorList>
            <person name="Yoshida S."/>
            <person name="Kim S."/>
            <person name="Wafula E.K."/>
            <person name="Tanskanen J."/>
            <person name="Kim Y.M."/>
            <person name="Honaas L."/>
            <person name="Yang Z."/>
            <person name="Spallek T."/>
            <person name="Conn C.E."/>
            <person name="Ichihashi Y."/>
            <person name="Cheong K."/>
            <person name="Cui S."/>
            <person name="Der J.P."/>
            <person name="Gundlach H."/>
            <person name="Jiao Y."/>
            <person name="Hori C."/>
            <person name="Ishida J.K."/>
            <person name="Kasahara H."/>
            <person name="Kiba T."/>
            <person name="Kim M.S."/>
            <person name="Koo N."/>
            <person name="Laohavisit A."/>
            <person name="Lee Y.H."/>
            <person name="Lumba S."/>
            <person name="McCourt P."/>
            <person name="Mortimer J.C."/>
            <person name="Mutuku J.M."/>
            <person name="Nomura T."/>
            <person name="Sasaki-Sekimoto Y."/>
            <person name="Seto Y."/>
            <person name="Wang Y."/>
            <person name="Wakatake T."/>
            <person name="Sakakibara H."/>
            <person name="Demura T."/>
            <person name="Yamaguchi S."/>
            <person name="Yoneyama K."/>
            <person name="Manabe R.I."/>
            <person name="Nelson D.C."/>
            <person name="Schulman A.H."/>
            <person name="Timko M.P."/>
            <person name="dePamphilis C.W."/>
            <person name="Choi D."/>
            <person name="Shirasu K."/>
        </authorList>
    </citation>
    <scope>NUCLEOTIDE SEQUENCE [LARGE SCALE GENOMIC DNA]</scope>
    <source>
        <strain evidence="3">cv. UVA1</strain>
    </source>
</reference>
<dbReference type="Proteomes" id="UP000325081">
    <property type="component" value="Unassembled WGS sequence"/>
</dbReference>
<name>A0A5A7Q2H3_STRAF</name>
<protein>
    <submittedName>
        <fullName evidence="2">Toluene tolerance</fullName>
    </submittedName>
</protein>